<protein>
    <submittedName>
        <fullName evidence="1">Uncharacterized protein</fullName>
    </submittedName>
</protein>
<sequence length="55" mass="6246">MGQQKKSKNNCEDTKQFTMYTGQTAKTPEQIIFVEKAVGQSQVRLEKIYGGMCNE</sequence>
<gene>
    <name evidence="1" type="ORF">LKD42_01355</name>
</gene>
<organism evidence="1 2">
    <name type="scientific">Hominisplanchenecus faecis</name>
    <dbReference type="NCBI Taxonomy" id="2885351"/>
    <lineage>
        <taxon>Bacteria</taxon>
        <taxon>Bacillati</taxon>
        <taxon>Bacillota</taxon>
        <taxon>Clostridia</taxon>
        <taxon>Lachnospirales</taxon>
        <taxon>Lachnospiraceae</taxon>
        <taxon>Hominisplanchenecus</taxon>
    </lineage>
</organism>
<evidence type="ECO:0000313" key="2">
    <source>
        <dbReference type="Proteomes" id="UP001299235"/>
    </source>
</evidence>
<dbReference type="EMBL" id="JAJEQE010000002">
    <property type="protein sequence ID" value="MCC2147909.1"/>
    <property type="molecule type" value="Genomic_DNA"/>
</dbReference>
<evidence type="ECO:0000313" key="1">
    <source>
        <dbReference type="EMBL" id="MCC2147909.1"/>
    </source>
</evidence>
<dbReference type="RefSeq" id="WP_215660783.1">
    <property type="nucleotide sequence ID" value="NZ_JAJEQE010000002.1"/>
</dbReference>
<accession>A0ABS8ESH0</accession>
<dbReference type="Proteomes" id="UP001299235">
    <property type="component" value="Unassembled WGS sequence"/>
</dbReference>
<reference evidence="1 2" key="1">
    <citation type="submission" date="2021-10" db="EMBL/GenBank/DDBJ databases">
        <title>Anaerobic single-cell dispensing facilitates the cultivation of human gut bacteria.</title>
        <authorList>
            <person name="Afrizal A."/>
        </authorList>
    </citation>
    <scope>NUCLEOTIDE SEQUENCE [LARGE SCALE GENOMIC DNA]</scope>
    <source>
        <strain evidence="1 2">CLA-AA-H246</strain>
    </source>
</reference>
<name>A0ABS8ESH0_9FIRM</name>
<proteinExistence type="predicted"/>
<keyword evidence="2" id="KW-1185">Reference proteome</keyword>
<comment type="caution">
    <text evidence="1">The sequence shown here is derived from an EMBL/GenBank/DDBJ whole genome shotgun (WGS) entry which is preliminary data.</text>
</comment>